<reference evidence="1" key="1">
    <citation type="journal article" date="2015" name="Nature">
        <title>Complex archaea that bridge the gap between prokaryotes and eukaryotes.</title>
        <authorList>
            <person name="Spang A."/>
            <person name="Saw J.H."/>
            <person name="Jorgensen S.L."/>
            <person name="Zaremba-Niedzwiedzka K."/>
            <person name="Martijn J."/>
            <person name="Lind A.E."/>
            <person name="van Eijk R."/>
            <person name="Schleper C."/>
            <person name="Guy L."/>
            <person name="Ettema T.J."/>
        </authorList>
    </citation>
    <scope>NUCLEOTIDE SEQUENCE</scope>
</reference>
<dbReference type="PROSITE" id="PS51257">
    <property type="entry name" value="PROKAR_LIPOPROTEIN"/>
    <property type="match status" value="1"/>
</dbReference>
<dbReference type="AlphaFoldDB" id="A0A0F9SC83"/>
<sequence length="79" mass="8578">MKLTIKFAGASLLALALTGCFEGSNNSQNDQSSMSVDFGTFVKGEINNPDLSRDPVAVNDVTFSFNDQDDPKAYDDLLR</sequence>
<accession>A0A0F9SC83</accession>
<dbReference type="EMBL" id="LAZR01000712">
    <property type="protein sequence ID" value="KKN59887.1"/>
    <property type="molecule type" value="Genomic_DNA"/>
</dbReference>
<evidence type="ECO:0000313" key="1">
    <source>
        <dbReference type="EMBL" id="KKN59887.1"/>
    </source>
</evidence>
<gene>
    <name evidence="1" type="ORF">LCGC14_0537640</name>
</gene>
<organism evidence="1">
    <name type="scientific">marine sediment metagenome</name>
    <dbReference type="NCBI Taxonomy" id="412755"/>
    <lineage>
        <taxon>unclassified sequences</taxon>
        <taxon>metagenomes</taxon>
        <taxon>ecological metagenomes</taxon>
    </lineage>
</organism>
<comment type="caution">
    <text evidence="1">The sequence shown here is derived from an EMBL/GenBank/DDBJ whole genome shotgun (WGS) entry which is preliminary data.</text>
</comment>
<proteinExistence type="predicted"/>
<protein>
    <submittedName>
        <fullName evidence="1">Uncharacterized protein</fullName>
    </submittedName>
</protein>
<name>A0A0F9SC83_9ZZZZ</name>